<dbReference type="PANTHER" id="PTHR43411:SF1">
    <property type="entry name" value="ADENYLOSUCCINATE LYASE"/>
    <property type="match status" value="1"/>
</dbReference>
<dbReference type="STRING" id="1590841.A0A2R6RR92"/>
<dbReference type="InParanoid" id="A0A2R6RR92"/>
<dbReference type="Gramene" id="PSS32551">
    <property type="protein sequence ID" value="PSS32551"/>
    <property type="gene ID" value="CEY00_Acc02851"/>
</dbReference>
<proteinExistence type="predicted"/>
<dbReference type="InterPro" id="IPR047136">
    <property type="entry name" value="PurB_bact"/>
</dbReference>
<evidence type="ECO:0000259" key="1">
    <source>
        <dbReference type="Pfam" id="PF00206"/>
    </source>
</evidence>
<dbReference type="PROSITE" id="PS00163">
    <property type="entry name" value="FUMARATE_LYASES"/>
    <property type="match status" value="1"/>
</dbReference>
<dbReference type="SUPFAM" id="SSF48557">
    <property type="entry name" value="L-aspartase-like"/>
    <property type="match status" value="1"/>
</dbReference>
<reference evidence="3" key="2">
    <citation type="journal article" date="2018" name="BMC Genomics">
        <title>A manually annotated Actinidia chinensis var. chinensis (kiwifruit) genome highlights the challenges associated with draft genomes and gene prediction in plants.</title>
        <authorList>
            <person name="Pilkington S.M."/>
            <person name="Crowhurst R."/>
            <person name="Hilario E."/>
            <person name="Nardozza S."/>
            <person name="Fraser L."/>
            <person name="Peng Y."/>
            <person name="Gunaseelan K."/>
            <person name="Simpson R."/>
            <person name="Tahir J."/>
            <person name="Deroles S.C."/>
            <person name="Templeton K."/>
            <person name="Luo Z."/>
            <person name="Davy M."/>
            <person name="Cheng C."/>
            <person name="McNeilage M."/>
            <person name="Scaglione D."/>
            <person name="Liu Y."/>
            <person name="Zhang Q."/>
            <person name="Datson P."/>
            <person name="De Silva N."/>
            <person name="Gardiner S.E."/>
            <person name="Bassett H."/>
            <person name="Chagne D."/>
            <person name="McCallum J."/>
            <person name="Dzierzon H."/>
            <person name="Deng C."/>
            <person name="Wang Y.Y."/>
            <person name="Barron L."/>
            <person name="Manako K."/>
            <person name="Bowen J."/>
            <person name="Foster T.M."/>
            <person name="Erridge Z.A."/>
            <person name="Tiffin H."/>
            <person name="Waite C.N."/>
            <person name="Davies K.M."/>
            <person name="Grierson E.P."/>
            <person name="Laing W.A."/>
            <person name="Kirk R."/>
            <person name="Chen X."/>
            <person name="Wood M."/>
            <person name="Montefiori M."/>
            <person name="Brummell D.A."/>
            <person name="Schwinn K.E."/>
            <person name="Catanach A."/>
            <person name="Fullerton C."/>
            <person name="Li D."/>
            <person name="Meiyalaghan S."/>
            <person name="Nieuwenhuizen N."/>
            <person name="Read N."/>
            <person name="Prakash R."/>
            <person name="Hunter D."/>
            <person name="Zhang H."/>
            <person name="McKenzie M."/>
            <person name="Knabel M."/>
            <person name="Harris A."/>
            <person name="Allan A.C."/>
            <person name="Gleave A."/>
            <person name="Chen A."/>
            <person name="Janssen B.J."/>
            <person name="Plunkett B."/>
            <person name="Ampomah-Dwamena C."/>
            <person name="Voogd C."/>
            <person name="Leif D."/>
            <person name="Lafferty D."/>
            <person name="Souleyre E.J.F."/>
            <person name="Varkonyi-Gasic E."/>
            <person name="Gambi F."/>
            <person name="Hanley J."/>
            <person name="Yao J.L."/>
            <person name="Cheung J."/>
            <person name="David K.M."/>
            <person name="Warren B."/>
            <person name="Marsh K."/>
            <person name="Snowden K.C."/>
            <person name="Lin-Wang K."/>
            <person name="Brian L."/>
            <person name="Martinez-Sanchez M."/>
            <person name="Wang M."/>
            <person name="Ileperuma N."/>
            <person name="Macnee N."/>
            <person name="Campin R."/>
            <person name="McAtee P."/>
            <person name="Drummond R.S.M."/>
            <person name="Espley R.V."/>
            <person name="Ireland H.S."/>
            <person name="Wu R."/>
            <person name="Atkinson R.G."/>
            <person name="Karunairetnam S."/>
            <person name="Bulley S."/>
            <person name="Chunkath S."/>
            <person name="Hanley Z."/>
            <person name="Storey R."/>
            <person name="Thrimawithana A.H."/>
            <person name="Thomson S."/>
            <person name="David C."/>
            <person name="Testolin R."/>
            <person name="Huang H."/>
            <person name="Hellens R.P."/>
            <person name="Schaffer R.J."/>
        </authorList>
    </citation>
    <scope>NUCLEOTIDE SEQUENCE [LARGE SCALE GENOMIC DNA]</scope>
    <source>
        <strain evidence="3">cv. Red5</strain>
    </source>
</reference>
<reference evidence="2 3" key="1">
    <citation type="submission" date="2017-07" db="EMBL/GenBank/DDBJ databases">
        <title>An improved, manually edited Actinidia chinensis var. chinensis (kiwifruit) genome highlights the challenges associated with draft genomes and gene prediction in plants.</title>
        <authorList>
            <person name="Pilkington S."/>
            <person name="Crowhurst R."/>
            <person name="Hilario E."/>
            <person name="Nardozza S."/>
            <person name="Fraser L."/>
            <person name="Peng Y."/>
            <person name="Gunaseelan K."/>
            <person name="Simpson R."/>
            <person name="Tahir J."/>
            <person name="Deroles S."/>
            <person name="Templeton K."/>
            <person name="Luo Z."/>
            <person name="Davy M."/>
            <person name="Cheng C."/>
            <person name="Mcneilage M."/>
            <person name="Scaglione D."/>
            <person name="Liu Y."/>
            <person name="Zhang Q."/>
            <person name="Datson P."/>
            <person name="De Silva N."/>
            <person name="Gardiner S."/>
            <person name="Bassett H."/>
            <person name="Chagne D."/>
            <person name="Mccallum J."/>
            <person name="Dzierzon H."/>
            <person name="Deng C."/>
            <person name="Wang Y.-Y."/>
            <person name="Barron N."/>
            <person name="Manako K."/>
            <person name="Bowen J."/>
            <person name="Foster T."/>
            <person name="Erridge Z."/>
            <person name="Tiffin H."/>
            <person name="Waite C."/>
            <person name="Davies K."/>
            <person name="Grierson E."/>
            <person name="Laing W."/>
            <person name="Kirk R."/>
            <person name="Chen X."/>
            <person name="Wood M."/>
            <person name="Montefiori M."/>
            <person name="Brummell D."/>
            <person name="Schwinn K."/>
            <person name="Catanach A."/>
            <person name="Fullerton C."/>
            <person name="Li D."/>
            <person name="Meiyalaghan S."/>
            <person name="Nieuwenhuizen N."/>
            <person name="Read N."/>
            <person name="Prakash R."/>
            <person name="Hunter D."/>
            <person name="Zhang H."/>
            <person name="Mckenzie M."/>
            <person name="Knabel M."/>
            <person name="Harris A."/>
            <person name="Allan A."/>
            <person name="Chen A."/>
            <person name="Janssen B."/>
            <person name="Plunkett B."/>
            <person name="Dwamena C."/>
            <person name="Voogd C."/>
            <person name="Leif D."/>
            <person name="Lafferty D."/>
            <person name="Souleyre E."/>
            <person name="Varkonyi-Gasic E."/>
            <person name="Gambi F."/>
            <person name="Hanley J."/>
            <person name="Yao J.-L."/>
            <person name="Cheung J."/>
            <person name="David K."/>
            <person name="Warren B."/>
            <person name="Marsh K."/>
            <person name="Snowden K."/>
            <person name="Lin-Wang K."/>
            <person name="Brian L."/>
            <person name="Martinez-Sanchez M."/>
            <person name="Wang M."/>
            <person name="Ileperuma N."/>
            <person name="Macnee N."/>
            <person name="Campin R."/>
            <person name="Mcatee P."/>
            <person name="Drummond R."/>
            <person name="Espley R."/>
            <person name="Ireland H."/>
            <person name="Wu R."/>
            <person name="Atkinson R."/>
            <person name="Karunairetnam S."/>
            <person name="Bulley S."/>
            <person name="Chunkath S."/>
            <person name="Hanley Z."/>
            <person name="Storey R."/>
            <person name="Thrimawithana A."/>
            <person name="Thomson S."/>
            <person name="David C."/>
            <person name="Testolin R."/>
        </authorList>
    </citation>
    <scope>NUCLEOTIDE SEQUENCE [LARGE SCALE GENOMIC DNA]</scope>
    <source>
        <strain evidence="3">cv. Red5</strain>
        <tissue evidence="2">Young leaf</tissue>
    </source>
</reference>
<dbReference type="InterPro" id="IPR020557">
    <property type="entry name" value="Fumarate_lyase_CS"/>
</dbReference>
<organism evidence="2 3">
    <name type="scientific">Actinidia chinensis var. chinensis</name>
    <name type="common">Chinese soft-hair kiwi</name>
    <dbReference type="NCBI Taxonomy" id="1590841"/>
    <lineage>
        <taxon>Eukaryota</taxon>
        <taxon>Viridiplantae</taxon>
        <taxon>Streptophyta</taxon>
        <taxon>Embryophyta</taxon>
        <taxon>Tracheophyta</taxon>
        <taxon>Spermatophyta</taxon>
        <taxon>Magnoliopsida</taxon>
        <taxon>eudicotyledons</taxon>
        <taxon>Gunneridae</taxon>
        <taxon>Pentapetalae</taxon>
        <taxon>asterids</taxon>
        <taxon>Ericales</taxon>
        <taxon>Actinidiaceae</taxon>
        <taxon>Actinidia</taxon>
    </lineage>
</organism>
<evidence type="ECO:0000313" key="2">
    <source>
        <dbReference type="EMBL" id="PSS32551.1"/>
    </source>
</evidence>
<dbReference type="OrthoDB" id="406045at2759"/>
<feature type="domain" description="Fumarate lyase N-terminal" evidence="1">
    <location>
        <begin position="31"/>
        <end position="99"/>
    </location>
</feature>
<dbReference type="InterPro" id="IPR022761">
    <property type="entry name" value="Fumarate_lyase_N"/>
</dbReference>
<dbReference type="OMA" id="MELRYIM"/>
<dbReference type="Pfam" id="PF00206">
    <property type="entry name" value="Lyase_1"/>
    <property type="match status" value="1"/>
</dbReference>
<dbReference type="GO" id="GO:0016829">
    <property type="term" value="F:lyase activity"/>
    <property type="evidence" value="ECO:0007669"/>
    <property type="project" value="UniProtKB-KW"/>
</dbReference>
<dbReference type="AlphaFoldDB" id="A0A2R6RR92"/>
<dbReference type="PANTHER" id="PTHR43411">
    <property type="entry name" value="ADENYLOSUCCINATE LYASE"/>
    <property type="match status" value="1"/>
</dbReference>
<evidence type="ECO:0000313" key="3">
    <source>
        <dbReference type="Proteomes" id="UP000241394"/>
    </source>
</evidence>
<name>A0A2R6RR92_ACTCC</name>
<keyword evidence="3" id="KW-1185">Reference proteome</keyword>
<comment type="caution">
    <text evidence="2">The sequence shown here is derived from an EMBL/GenBank/DDBJ whole genome shotgun (WGS) entry which is preliminary data.</text>
</comment>
<dbReference type="InterPro" id="IPR008948">
    <property type="entry name" value="L-Aspartase-like"/>
</dbReference>
<dbReference type="Gene3D" id="1.20.200.10">
    <property type="entry name" value="Fumarase/aspartase (Central domain)"/>
    <property type="match status" value="1"/>
</dbReference>
<sequence length="131" mass="14722">MLPVMDELIGAMCNISKANSHIAMLSRTHGQIETHDYMSKLFDAIVRFNNILIDFDRDVWGYISLGYFKQITKPGEIGSSTMPHKVNPIDFENSEGNLGKADAGLSYLSVKLPISRWQRDLTDSTVLRNMG</sequence>
<dbReference type="EMBL" id="NKQK01000003">
    <property type="protein sequence ID" value="PSS32551.1"/>
    <property type="molecule type" value="Genomic_DNA"/>
</dbReference>
<protein>
    <submittedName>
        <fullName evidence="2">Adenylosuccinate lyase</fullName>
    </submittedName>
</protein>
<dbReference type="Proteomes" id="UP000241394">
    <property type="component" value="Chromosome LG3"/>
</dbReference>
<gene>
    <name evidence="2" type="ORF">CEY00_Acc02851</name>
</gene>
<accession>A0A2R6RR92</accession>
<keyword evidence="2" id="KW-0456">Lyase</keyword>